<accession>A0A9P8V4R4</accession>
<sequence length="155" mass="17440">MPGAKTSSLTRELNIRPAALRCARQKDRPVCEKRDRRGARGRRLGCGQGLPRVRWRALCPCAFWSGLPHSHKDVRLSSPLSNCSAPRQPAGWVSWMQAARRRSQEGFESSASGHRTDSRHQGQGAGFMREAGFSKQARARQARRRSEAYGEQLWV</sequence>
<reference evidence="2" key="1">
    <citation type="journal article" date="2021" name="Nat. Commun.">
        <title>Genetic determinants of endophytism in the Arabidopsis root mycobiome.</title>
        <authorList>
            <person name="Mesny F."/>
            <person name="Miyauchi S."/>
            <person name="Thiergart T."/>
            <person name="Pickel B."/>
            <person name="Atanasova L."/>
            <person name="Karlsson M."/>
            <person name="Huettel B."/>
            <person name="Barry K.W."/>
            <person name="Haridas S."/>
            <person name="Chen C."/>
            <person name="Bauer D."/>
            <person name="Andreopoulos W."/>
            <person name="Pangilinan J."/>
            <person name="LaButti K."/>
            <person name="Riley R."/>
            <person name="Lipzen A."/>
            <person name="Clum A."/>
            <person name="Drula E."/>
            <person name="Henrissat B."/>
            <person name="Kohler A."/>
            <person name="Grigoriev I.V."/>
            <person name="Martin F.M."/>
            <person name="Hacquard S."/>
        </authorList>
    </citation>
    <scope>NUCLEOTIDE SEQUENCE</scope>
    <source>
        <strain evidence="2">MPI-SDFR-AT-0117</strain>
    </source>
</reference>
<evidence type="ECO:0000313" key="3">
    <source>
        <dbReference type="Proteomes" id="UP000770015"/>
    </source>
</evidence>
<proteinExistence type="predicted"/>
<dbReference type="Proteomes" id="UP000770015">
    <property type="component" value="Unassembled WGS sequence"/>
</dbReference>
<evidence type="ECO:0000256" key="1">
    <source>
        <dbReference type="SAM" id="MobiDB-lite"/>
    </source>
</evidence>
<comment type="caution">
    <text evidence="2">The sequence shown here is derived from an EMBL/GenBank/DDBJ whole genome shotgun (WGS) entry which is preliminary data.</text>
</comment>
<keyword evidence="3" id="KW-1185">Reference proteome</keyword>
<organism evidence="2 3">
    <name type="scientific">Plectosphaerella plurivora</name>
    <dbReference type="NCBI Taxonomy" id="936078"/>
    <lineage>
        <taxon>Eukaryota</taxon>
        <taxon>Fungi</taxon>
        <taxon>Dikarya</taxon>
        <taxon>Ascomycota</taxon>
        <taxon>Pezizomycotina</taxon>
        <taxon>Sordariomycetes</taxon>
        <taxon>Hypocreomycetidae</taxon>
        <taxon>Glomerellales</taxon>
        <taxon>Plectosphaerellaceae</taxon>
        <taxon>Plectosphaerella</taxon>
    </lineage>
</organism>
<feature type="region of interest" description="Disordered" evidence="1">
    <location>
        <begin position="103"/>
        <end position="155"/>
    </location>
</feature>
<name>A0A9P8V4R4_9PEZI</name>
<dbReference type="AlphaFoldDB" id="A0A9P8V4R4"/>
<gene>
    <name evidence="2" type="ORF">F5X68DRAFT_38951</name>
</gene>
<protein>
    <submittedName>
        <fullName evidence="2">Uncharacterized protein</fullName>
    </submittedName>
</protein>
<evidence type="ECO:0000313" key="2">
    <source>
        <dbReference type="EMBL" id="KAH6676120.1"/>
    </source>
</evidence>
<dbReference type="EMBL" id="JAGSXJ010000024">
    <property type="protein sequence ID" value="KAH6676120.1"/>
    <property type="molecule type" value="Genomic_DNA"/>
</dbReference>